<feature type="transmembrane region" description="Helical" evidence="4">
    <location>
        <begin position="169"/>
        <end position="190"/>
    </location>
</feature>
<keyword evidence="3 4" id="KW-0472">Membrane</keyword>
<dbReference type="InterPro" id="IPR011701">
    <property type="entry name" value="MFS"/>
</dbReference>
<dbReference type="GO" id="GO:0022857">
    <property type="term" value="F:transmembrane transporter activity"/>
    <property type="evidence" value="ECO:0007669"/>
    <property type="project" value="InterPro"/>
</dbReference>
<evidence type="ECO:0000313" key="7">
    <source>
        <dbReference type="Proteomes" id="UP000824083"/>
    </source>
</evidence>
<feature type="transmembrane region" description="Helical" evidence="4">
    <location>
        <begin position="307"/>
        <end position="330"/>
    </location>
</feature>
<feature type="transmembrane region" description="Helical" evidence="4">
    <location>
        <begin position="248"/>
        <end position="271"/>
    </location>
</feature>
<evidence type="ECO:0000256" key="3">
    <source>
        <dbReference type="ARBA" id="ARBA00023136"/>
    </source>
</evidence>
<evidence type="ECO:0000256" key="4">
    <source>
        <dbReference type="SAM" id="Phobius"/>
    </source>
</evidence>
<feature type="transmembrane region" description="Helical" evidence="4">
    <location>
        <begin position="49"/>
        <end position="72"/>
    </location>
</feature>
<feature type="transmembrane region" description="Helical" evidence="4">
    <location>
        <begin position="7"/>
        <end position="29"/>
    </location>
</feature>
<feature type="transmembrane region" description="Helical" evidence="4">
    <location>
        <begin position="136"/>
        <end position="157"/>
    </location>
</feature>
<proteinExistence type="predicted"/>
<feature type="domain" description="Major facilitator superfamily (MFS) profile" evidence="5">
    <location>
        <begin position="1"/>
        <end position="397"/>
    </location>
</feature>
<dbReference type="InterPro" id="IPR020846">
    <property type="entry name" value="MFS_dom"/>
</dbReference>
<accession>A0A9D1IHY5</accession>
<dbReference type="Pfam" id="PF07690">
    <property type="entry name" value="MFS_1"/>
    <property type="match status" value="1"/>
</dbReference>
<gene>
    <name evidence="6" type="ORF">IAC56_06295</name>
</gene>
<feature type="transmembrane region" description="Helical" evidence="4">
    <location>
        <begin position="103"/>
        <end position="124"/>
    </location>
</feature>
<keyword evidence="1 4" id="KW-0812">Transmembrane</keyword>
<dbReference type="PANTHER" id="PTHR11360">
    <property type="entry name" value="MONOCARBOXYLATE TRANSPORTER"/>
    <property type="match status" value="1"/>
</dbReference>
<feature type="transmembrane region" description="Helical" evidence="4">
    <location>
        <begin position="217"/>
        <end position="242"/>
    </location>
</feature>
<dbReference type="Gene3D" id="1.20.1250.20">
    <property type="entry name" value="MFS general substrate transporter like domains"/>
    <property type="match status" value="1"/>
</dbReference>
<dbReference type="CDD" id="cd17353">
    <property type="entry name" value="MFS_OFA_like"/>
    <property type="match status" value="1"/>
</dbReference>
<feature type="transmembrane region" description="Helical" evidence="4">
    <location>
        <begin position="79"/>
        <end position="97"/>
    </location>
</feature>
<organism evidence="6 7">
    <name type="scientific">Candidatus Aphodousia faecigallinarum</name>
    <dbReference type="NCBI Taxonomy" id="2840677"/>
    <lineage>
        <taxon>Bacteria</taxon>
        <taxon>Pseudomonadati</taxon>
        <taxon>Pseudomonadota</taxon>
        <taxon>Betaproteobacteria</taxon>
        <taxon>Burkholderiales</taxon>
        <taxon>Sutterellaceae</taxon>
        <taxon>Sutterellaceae incertae sedis</taxon>
        <taxon>Candidatus Aphodousia</taxon>
    </lineage>
</organism>
<dbReference type="InterPro" id="IPR050327">
    <property type="entry name" value="Proton-linked_MCT"/>
</dbReference>
<feature type="transmembrane region" description="Helical" evidence="4">
    <location>
        <begin position="374"/>
        <end position="392"/>
    </location>
</feature>
<keyword evidence="2 4" id="KW-1133">Transmembrane helix</keyword>
<evidence type="ECO:0000256" key="1">
    <source>
        <dbReference type="ARBA" id="ARBA00022692"/>
    </source>
</evidence>
<feature type="transmembrane region" description="Helical" evidence="4">
    <location>
        <begin position="342"/>
        <end position="362"/>
    </location>
</feature>
<sequence>MESKNNWFYLALFWLINFCLGSFYAWSVYSSWLAEYYSAISNAVVTVSSLTFVFSVGTACNPISMVIAGFLTDRFGPRLVLFIGGGVTALGYFLMSISTDSTLLLLGYGICLGMGSGATVIATVTSAVKLFPKMRGLAGGSVGAFYGMGSVCLPPLANFMAENLGILTTLFYFSVACLIVIWGCAFLIRLPASRSMAARGASGDNLDCWQMMKTPRFYAMFVLFIVATLSPLMLFSQTVIIAQTQVGLGMSAAVLSISVLAFANTSARFVAGAISDKIGRANTLGLAVAVVLCGLVMLVFAKEGDAFLFYAGLVCVGACFGSSVGIFPGYTAEQFGAANASMNYGVMTLAFSISGIIGPNIVRACSEGGQYQKAYFIAIVISLFGLVAAFFCRRFEKRS</sequence>
<dbReference type="EMBL" id="DVMY01000098">
    <property type="protein sequence ID" value="HIU37865.1"/>
    <property type="molecule type" value="Genomic_DNA"/>
</dbReference>
<protein>
    <submittedName>
        <fullName evidence="6">OFA family MFS transporter</fullName>
    </submittedName>
</protein>
<feature type="transmembrane region" description="Helical" evidence="4">
    <location>
        <begin position="283"/>
        <end position="301"/>
    </location>
</feature>
<evidence type="ECO:0000259" key="5">
    <source>
        <dbReference type="PROSITE" id="PS50850"/>
    </source>
</evidence>
<dbReference type="PROSITE" id="PS50850">
    <property type="entry name" value="MFS"/>
    <property type="match status" value="1"/>
</dbReference>
<dbReference type="InterPro" id="IPR036259">
    <property type="entry name" value="MFS_trans_sf"/>
</dbReference>
<comment type="caution">
    <text evidence="6">The sequence shown here is derived from an EMBL/GenBank/DDBJ whole genome shotgun (WGS) entry which is preliminary data.</text>
</comment>
<reference evidence="6" key="1">
    <citation type="submission" date="2020-10" db="EMBL/GenBank/DDBJ databases">
        <authorList>
            <person name="Gilroy R."/>
        </authorList>
    </citation>
    <scope>NUCLEOTIDE SEQUENCE</scope>
    <source>
        <strain evidence="6">7463</strain>
    </source>
</reference>
<evidence type="ECO:0000256" key="2">
    <source>
        <dbReference type="ARBA" id="ARBA00022989"/>
    </source>
</evidence>
<dbReference type="SUPFAM" id="SSF103473">
    <property type="entry name" value="MFS general substrate transporter"/>
    <property type="match status" value="1"/>
</dbReference>
<evidence type="ECO:0000313" key="6">
    <source>
        <dbReference type="EMBL" id="HIU37865.1"/>
    </source>
</evidence>
<reference evidence="6" key="2">
    <citation type="journal article" date="2021" name="PeerJ">
        <title>Extensive microbial diversity within the chicken gut microbiome revealed by metagenomics and culture.</title>
        <authorList>
            <person name="Gilroy R."/>
            <person name="Ravi A."/>
            <person name="Getino M."/>
            <person name="Pursley I."/>
            <person name="Horton D.L."/>
            <person name="Alikhan N.F."/>
            <person name="Baker D."/>
            <person name="Gharbi K."/>
            <person name="Hall N."/>
            <person name="Watson M."/>
            <person name="Adriaenssens E.M."/>
            <person name="Foster-Nyarko E."/>
            <person name="Jarju S."/>
            <person name="Secka A."/>
            <person name="Antonio M."/>
            <person name="Oren A."/>
            <person name="Chaudhuri R.R."/>
            <person name="La Ragione R."/>
            <person name="Hildebrand F."/>
            <person name="Pallen M.J."/>
        </authorList>
    </citation>
    <scope>NUCLEOTIDE SEQUENCE</scope>
    <source>
        <strain evidence="6">7463</strain>
    </source>
</reference>
<name>A0A9D1IHY5_9BURK</name>
<dbReference type="AlphaFoldDB" id="A0A9D1IHY5"/>
<dbReference type="Proteomes" id="UP000824083">
    <property type="component" value="Unassembled WGS sequence"/>
</dbReference>